<comment type="caution">
    <text evidence="2">The sequence shown here is derived from an EMBL/GenBank/DDBJ whole genome shotgun (WGS) entry which is preliminary data.</text>
</comment>
<keyword evidence="1" id="KW-0472">Membrane</keyword>
<evidence type="ECO:0008006" key="4">
    <source>
        <dbReference type="Google" id="ProtNLM"/>
    </source>
</evidence>
<keyword evidence="1" id="KW-0812">Transmembrane</keyword>
<keyword evidence="3" id="KW-1185">Reference proteome</keyword>
<accession>A0ABN1IYL5</accession>
<feature type="transmembrane region" description="Helical" evidence="1">
    <location>
        <begin position="39"/>
        <end position="56"/>
    </location>
</feature>
<keyword evidence="1" id="KW-1133">Transmembrane helix</keyword>
<sequence>MGVGYLLGCLLSLILWKIDRQYVFSVINSKIRKILKTDFLITAFYIILLVLLYFLYRLSNNKELLNFITSFLVIDISNTERKNLKKREKVHFYDSISLISRSIVCGFIAPIMYILFFDNYVALVYALIYNISLQNNILFFNFVFNIFTIVPSCFVQIVLYLIYLCRNKKISIDFKGDYLLNFYMKPLLNVDILAAYIESVNFYYCFNDNNTDYIKSYGEYTNKIDDICIKDYLSIAYSICMVCFVVFFIVIRKFN</sequence>
<proteinExistence type="predicted"/>
<evidence type="ECO:0000313" key="2">
    <source>
        <dbReference type="EMBL" id="GAA0724064.1"/>
    </source>
</evidence>
<reference evidence="2 3" key="1">
    <citation type="journal article" date="2019" name="Int. J. Syst. Evol. Microbiol.">
        <title>The Global Catalogue of Microorganisms (GCM) 10K type strain sequencing project: providing services to taxonomists for standard genome sequencing and annotation.</title>
        <authorList>
            <consortium name="The Broad Institute Genomics Platform"/>
            <consortium name="The Broad Institute Genome Sequencing Center for Infectious Disease"/>
            <person name="Wu L."/>
            <person name="Ma J."/>
        </authorList>
    </citation>
    <scope>NUCLEOTIDE SEQUENCE [LARGE SCALE GENOMIC DNA]</scope>
    <source>
        <strain evidence="2 3">JCM 1405</strain>
    </source>
</reference>
<feature type="transmembrane region" description="Helical" evidence="1">
    <location>
        <begin position="137"/>
        <end position="165"/>
    </location>
</feature>
<dbReference type="Proteomes" id="UP001500339">
    <property type="component" value="Unassembled WGS sequence"/>
</dbReference>
<evidence type="ECO:0000256" key="1">
    <source>
        <dbReference type="SAM" id="Phobius"/>
    </source>
</evidence>
<gene>
    <name evidence="2" type="ORF">GCM10008905_17460</name>
</gene>
<organism evidence="2 3">
    <name type="scientific">Clostridium malenominatum</name>
    <dbReference type="NCBI Taxonomy" id="1539"/>
    <lineage>
        <taxon>Bacteria</taxon>
        <taxon>Bacillati</taxon>
        <taxon>Bacillota</taxon>
        <taxon>Clostridia</taxon>
        <taxon>Eubacteriales</taxon>
        <taxon>Clostridiaceae</taxon>
        <taxon>Clostridium</taxon>
    </lineage>
</organism>
<feature type="transmembrane region" description="Helical" evidence="1">
    <location>
        <begin position="232"/>
        <end position="251"/>
    </location>
</feature>
<dbReference type="EMBL" id="BAAACF010000001">
    <property type="protein sequence ID" value="GAA0724064.1"/>
    <property type="molecule type" value="Genomic_DNA"/>
</dbReference>
<protein>
    <recommendedName>
        <fullName evidence="4">ABC-2 family transporter protein</fullName>
    </recommendedName>
</protein>
<dbReference type="RefSeq" id="WP_343768885.1">
    <property type="nucleotide sequence ID" value="NZ_BAAACF010000001.1"/>
</dbReference>
<evidence type="ECO:0000313" key="3">
    <source>
        <dbReference type="Proteomes" id="UP001500339"/>
    </source>
</evidence>
<feature type="transmembrane region" description="Helical" evidence="1">
    <location>
        <begin position="92"/>
        <end position="117"/>
    </location>
</feature>
<name>A0ABN1IYL5_9CLOT</name>